<reference evidence="3 4" key="1">
    <citation type="journal article" date="2019" name="Int. J. Syst. Evol. Microbiol.">
        <title>The Global Catalogue of Microorganisms (GCM) 10K type strain sequencing project: providing services to taxonomists for standard genome sequencing and annotation.</title>
        <authorList>
            <consortium name="The Broad Institute Genomics Platform"/>
            <consortium name="The Broad Institute Genome Sequencing Center for Infectious Disease"/>
            <person name="Wu L."/>
            <person name="Ma J."/>
        </authorList>
    </citation>
    <scope>NUCLEOTIDE SEQUENCE [LARGE SCALE GENOMIC DNA]</scope>
    <source>
        <strain evidence="3 4">JCM 16014</strain>
    </source>
</reference>
<dbReference type="PANTHER" id="PTHR46623:SF6">
    <property type="entry name" value="ALPHA_BETA-HYDROLASES SUPERFAMILY PROTEIN"/>
    <property type="match status" value="1"/>
</dbReference>
<dbReference type="InterPro" id="IPR051049">
    <property type="entry name" value="Dienelactone_hydrolase-like"/>
</dbReference>
<feature type="domain" description="Dienelactone hydrolase" evidence="2">
    <location>
        <begin position="46"/>
        <end position="276"/>
    </location>
</feature>
<accession>A0ABN2VCD4</accession>
<feature type="region of interest" description="Disordered" evidence="1">
    <location>
        <begin position="234"/>
        <end position="260"/>
    </location>
</feature>
<dbReference type="InterPro" id="IPR002925">
    <property type="entry name" value="Dienelactn_hydro"/>
</dbReference>
<evidence type="ECO:0000313" key="3">
    <source>
        <dbReference type="EMBL" id="GAA2059140.1"/>
    </source>
</evidence>
<evidence type="ECO:0000259" key="2">
    <source>
        <dbReference type="Pfam" id="PF01738"/>
    </source>
</evidence>
<name>A0ABN2VCD4_9ACTN</name>
<gene>
    <name evidence="3" type="ORF">GCM10009839_81600</name>
</gene>
<feature type="compositionally biased region" description="Acidic residues" evidence="1">
    <location>
        <begin position="236"/>
        <end position="255"/>
    </location>
</feature>
<keyword evidence="4" id="KW-1185">Reference proteome</keyword>
<organism evidence="3 4">
    <name type="scientific">Catenulispora yoronensis</name>
    <dbReference type="NCBI Taxonomy" id="450799"/>
    <lineage>
        <taxon>Bacteria</taxon>
        <taxon>Bacillati</taxon>
        <taxon>Actinomycetota</taxon>
        <taxon>Actinomycetes</taxon>
        <taxon>Catenulisporales</taxon>
        <taxon>Catenulisporaceae</taxon>
        <taxon>Catenulispora</taxon>
    </lineage>
</organism>
<proteinExistence type="predicted"/>
<protein>
    <recommendedName>
        <fullName evidence="2">Dienelactone hydrolase domain-containing protein</fullName>
    </recommendedName>
</protein>
<dbReference type="Pfam" id="PF01738">
    <property type="entry name" value="DLH"/>
    <property type="match status" value="1"/>
</dbReference>
<evidence type="ECO:0000313" key="4">
    <source>
        <dbReference type="Proteomes" id="UP001500751"/>
    </source>
</evidence>
<dbReference type="SUPFAM" id="SSF53474">
    <property type="entry name" value="alpha/beta-Hydrolases"/>
    <property type="match status" value="1"/>
</dbReference>
<dbReference type="Proteomes" id="UP001500751">
    <property type="component" value="Unassembled WGS sequence"/>
</dbReference>
<dbReference type="InterPro" id="IPR029058">
    <property type="entry name" value="AB_hydrolase_fold"/>
</dbReference>
<dbReference type="PANTHER" id="PTHR46623">
    <property type="entry name" value="CARBOXYMETHYLENEBUTENOLIDASE-RELATED"/>
    <property type="match status" value="1"/>
</dbReference>
<sequence length="277" mass="29336">MLFYRDYGARMCHNPASHPPVFQPALGPVASADTLVLTSGDGSPFSAFHAVPAPAHARGTSVLVLPDNRGLTGFYEDLCIRLAEQGHAALAIDYYGRTAGADRTTRGEDFAFMEHLFQVTREGLFADIRTGIGALPSTDVVVLGFCFGGRQAFLSAAPEFGVRGVIGFYGYPDELFGAPGPTQLAGTFVVPVLGLFGAADAGITAAHVSAFDHALGDLPHELVTYPDMPHSFFDIPDTDPADTDPADTDSPDTDPADPATRAAACADAWQRVMTFLR</sequence>
<comment type="caution">
    <text evidence="3">The sequence shown here is derived from an EMBL/GenBank/DDBJ whole genome shotgun (WGS) entry which is preliminary data.</text>
</comment>
<dbReference type="EMBL" id="BAAAQN010000074">
    <property type="protein sequence ID" value="GAA2059140.1"/>
    <property type="molecule type" value="Genomic_DNA"/>
</dbReference>
<dbReference type="Gene3D" id="3.40.50.1820">
    <property type="entry name" value="alpha/beta hydrolase"/>
    <property type="match status" value="1"/>
</dbReference>
<evidence type="ECO:0000256" key="1">
    <source>
        <dbReference type="SAM" id="MobiDB-lite"/>
    </source>
</evidence>